<gene>
    <name evidence="1" type="ORF">METBIDRAFT_12406</name>
</gene>
<dbReference type="GeneID" id="30027201"/>
<dbReference type="OrthoDB" id="1750432at2759"/>
<dbReference type="RefSeq" id="XP_018710912.1">
    <property type="nucleotide sequence ID" value="XM_018854225.1"/>
</dbReference>
<dbReference type="InterPro" id="IPR021109">
    <property type="entry name" value="Peptidase_aspartic_dom_sf"/>
</dbReference>
<sequence length="163" mass="18027">MSEGPVFLYTPYGDKEIETVPSDKIQPDTRIVRAPSIWLKPTGPTPDTVPLLDVLINSDYAAAALISTGSNADFISDKLADQIGTKKSRLPYECVCQLAIAFAVPITHSVELQFEANGKRFVRTCLVFPDMRIELIFGAQFVIDFPTVDVVKKTFNGKPMYNP</sequence>
<evidence type="ECO:0000313" key="2">
    <source>
        <dbReference type="Proteomes" id="UP000092555"/>
    </source>
</evidence>
<organism evidence="1 2">
    <name type="scientific">Metschnikowia bicuspidata var. bicuspidata NRRL YB-4993</name>
    <dbReference type="NCBI Taxonomy" id="869754"/>
    <lineage>
        <taxon>Eukaryota</taxon>
        <taxon>Fungi</taxon>
        <taxon>Dikarya</taxon>
        <taxon>Ascomycota</taxon>
        <taxon>Saccharomycotina</taxon>
        <taxon>Pichiomycetes</taxon>
        <taxon>Metschnikowiaceae</taxon>
        <taxon>Metschnikowia</taxon>
    </lineage>
</organism>
<proteinExistence type="predicted"/>
<keyword evidence="2" id="KW-1185">Reference proteome</keyword>
<dbReference type="Gene3D" id="2.40.70.10">
    <property type="entry name" value="Acid Proteases"/>
    <property type="match status" value="1"/>
</dbReference>
<dbReference type="AlphaFoldDB" id="A0A1A0H8R5"/>
<name>A0A1A0H8R5_9ASCO</name>
<dbReference type="EMBL" id="LXTC01000004">
    <property type="protein sequence ID" value="OBA20390.1"/>
    <property type="molecule type" value="Genomic_DNA"/>
</dbReference>
<accession>A0A1A0H8R5</accession>
<protein>
    <recommendedName>
        <fullName evidence="3">Peptidase A2 domain-containing protein</fullName>
    </recommendedName>
</protein>
<comment type="caution">
    <text evidence="1">The sequence shown here is derived from an EMBL/GenBank/DDBJ whole genome shotgun (WGS) entry which is preliminary data.</text>
</comment>
<dbReference type="Proteomes" id="UP000092555">
    <property type="component" value="Unassembled WGS sequence"/>
</dbReference>
<evidence type="ECO:0008006" key="3">
    <source>
        <dbReference type="Google" id="ProtNLM"/>
    </source>
</evidence>
<reference evidence="1 2" key="1">
    <citation type="submission" date="2016-05" db="EMBL/GenBank/DDBJ databases">
        <title>Comparative genomics of biotechnologically important yeasts.</title>
        <authorList>
            <consortium name="DOE Joint Genome Institute"/>
            <person name="Riley R."/>
            <person name="Haridas S."/>
            <person name="Wolfe K.H."/>
            <person name="Lopes M.R."/>
            <person name="Hittinger C.T."/>
            <person name="Goker M."/>
            <person name="Salamov A."/>
            <person name="Wisecaver J."/>
            <person name="Long T.M."/>
            <person name="Aerts A.L."/>
            <person name="Barry K."/>
            <person name="Choi C."/>
            <person name="Clum A."/>
            <person name="Coughlan A.Y."/>
            <person name="Deshpande S."/>
            <person name="Douglass A.P."/>
            <person name="Hanson S.J."/>
            <person name="Klenk H.-P."/>
            <person name="LaButti K."/>
            <person name="Lapidus A."/>
            <person name="Lindquist E."/>
            <person name="Lipzen A."/>
            <person name="Meier-kolthoff J.P."/>
            <person name="Ohm R.A."/>
            <person name="Otillar R.P."/>
            <person name="Pangilinan J."/>
            <person name="Peng Y."/>
            <person name="Rokas A."/>
            <person name="Rosa C.A."/>
            <person name="Scheuner C."/>
            <person name="Sibirny A.A."/>
            <person name="Slot J.C."/>
            <person name="Stielow J.B."/>
            <person name="Sun H."/>
            <person name="Kurtzman C.P."/>
            <person name="Blackwell M."/>
            <person name="Grigoriev I.V."/>
            <person name="Jeffries T.W."/>
        </authorList>
    </citation>
    <scope>NUCLEOTIDE SEQUENCE [LARGE SCALE GENOMIC DNA]</scope>
    <source>
        <strain evidence="1 2">NRRL YB-4993</strain>
    </source>
</reference>
<evidence type="ECO:0000313" key="1">
    <source>
        <dbReference type="EMBL" id="OBA20390.1"/>
    </source>
</evidence>